<comment type="subcellular location">
    <subcellularLocation>
        <location evidence="1 5">Cytoplasm</location>
    </subcellularLocation>
</comment>
<organism evidence="9 10">
    <name type="scientific">Dysgonomonas mossii</name>
    <dbReference type="NCBI Taxonomy" id="163665"/>
    <lineage>
        <taxon>Bacteria</taxon>
        <taxon>Pseudomonadati</taxon>
        <taxon>Bacteroidota</taxon>
        <taxon>Bacteroidia</taxon>
        <taxon>Bacteroidales</taxon>
        <taxon>Dysgonomonadaceae</taxon>
        <taxon>Dysgonomonas</taxon>
    </lineage>
</organism>
<dbReference type="InterPro" id="IPR036388">
    <property type="entry name" value="WH-like_DNA-bd_sf"/>
</dbReference>
<dbReference type="PANTHER" id="PTHR33602:SF1">
    <property type="entry name" value="REGULATORY PROTEIN RECX FAMILY PROTEIN"/>
    <property type="match status" value="1"/>
</dbReference>
<evidence type="ECO:0000256" key="2">
    <source>
        <dbReference type="ARBA" id="ARBA00009695"/>
    </source>
</evidence>
<evidence type="ECO:0000313" key="9">
    <source>
        <dbReference type="EMBL" id="TFU87377.1"/>
    </source>
</evidence>
<evidence type="ECO:0000259" key="6">
    <source>
        <dbReference type="Pfam" id="PF02631"/>
    </source>
</evidence>
<proteinExistence type="inferred from homology"/>
<comment type="function">
    <text evidence="5">Modulates RecA activity.</text>
</comment>
<dbReference type="OrthoDB" id="1523826at2"/>
<evidence type="ECO:0000256" key="4">
    <source>
        <dbReference type="ARBA" id="ARBA00022490"/>
    </source>
</evidence>
<protein>
    <recommendedName>
        <fullName evidence="3 5">Regulatory protein RecX</fullName>
    </recommendedName>
</protein>
<dbReference type="HAMAP" id="MF_01114">
    <property type="entry name" value="RecX"/>
    <property type="match status" value="1"/>
</dbReference>
<evidence type="ECO:0000256" key="1">
    <source>
        <dbReference type="ARBA" id="ARBA00004496"/>
    </source>
</evidence>
<accession>A0A4Y9IJ47</accession>
<reference evidence="9 10" key="1">
    <citation type="submission" date="2019-03" db="EMBL/GenBank/DDBJ databases">
        <title>Diversity of the mouse oral microbiome.</title>
        <authorList>
            <person name="Joseph S."/>
            <person name="Aduse-Opoku J."/>
            <person name="Curtis M."/>
            <person name="Wade W."/>
            <person name="Hashim A."/>
        </authorList>
    </citation>
    <scope>NUCLEOTIDE SEQUENCE [LARGE SCALE GENOMIC DNA]</scope>
    <source>
        <strain evidence="9 10">P11</strain>
    </source>
</reference>
<evidence type="ECO:0000256" key="5">
    <source>
        <dbReference type="HAMAP-Rule" id="MF_01114"/>
    </source>
</evidence>
<comment type="similarity">
    <text evidence="2 5">Belongs to the RecX family.</text>
</comment>
<dbReference type="InterPro" id="IPR053924">
    <property type="entry name" value="RecX_HTH_2nd"/>
</dbReference>
<feature type="domain" description="RecX third three-helical" evidence="7">
    <location>
        <begin position="116"/>
        <end position="145"/>
    </location>
</feature>
<sequence>MKLSEPQALNRVAAYCSRAERSEFSVRKKLLAWELSPDAIERIIDRLRKEKYLDNTRFTRSFINDKLKFNKWGKTKIVFELRKLNISESIYNPILEDLAGDEFEKQLMHILSVKEKSVKAKNDYDKKTKLIRFALGRGFSMDLCIKCVDKILGGTYEDNFS</sequence>
<evidence type="ECO:0000259" key="8">
    <source>
        <dbReference type="Pfam" id="PF21982"/>
    </source>
</evidence>
<keyword evidence="4 5" id="KW-0963">Cytoplasm</keyword>
<evidence type="ECO:0000256" key="3">
    <source>
        <dbReference type="ARBA" id="ARBA00018111"/>
    </source>
</evidence>
<dbReference type="EMBL" id="SPPK01000005">
    <property type="protein sequence ID" value="TFU87377.1"/>
    <property type="molecule type" value="Genomic_DNA"/>
</dbReference>
<evidence type="ECO:0000313" key="10">
    <source>
        <dbReference type="Proteomes" id="UP000298285"/>
    </source>
</evidence>
<dbReference type="InterPro" id="IPR003783">
    <property type="entry name" value="Regulatory_RecX"/>
</dbReference>
<feature type="domain" description="RecX first three-helical" evidence="8">
    <location>
        <begin position="8"/>
        <end position="47"/>
    </location>
</feature>
<dbReference type="Pfam" id="PF21981">
    <property type="entry name" value="RecX_HTH3"/>
    <property type="match status" value="1"/>
</dbReference>
<gene>
    <name evidence="5" type="primary">recX</name>
    <name evidence="9" type="ORF">E4T88_14895</name>
</gene>
<dbReference type="InterPro" id="IPR053925">
    <property type="entry name" value="RecX_HTH_3rd"/>
</dbReference>
<dbReference type="Pfam" id="PF21982">
    <property type="entry name" value="RecX_HTH1"/>
    <property type="match status" value="1"/>
</dbReference>
<dbReference type="PANTHER" id="PTHR33602">
    <property type="entry name" value="REGULATORY PROTEIN RECX FAMILY PROTEIN"/>
    <property type="match status" value="1"/>
</dbReference>
<dbReference type="RefSeq" id="WP_135106799.1">
    <property type="nucleotide sequence ID" value="NZ_JADGKW010000005.1"/>
</dbReference>
<dbReference type="GO" id="GO:0006282">
    <property type="term" value="P:regulation of DNA repair"/>
    <property type="evidence" value="ECO:0007669"/>
    <property type="project" value="UniProtKB-UniRule"/>
</dbReference>
<dbReference type="Pfam" id="PF02631">
    <property type="entry name" value="RecX_HTH2"/>
    <property type="match status" value="1"/>
</dbReference>
<dbReference type="AlphaFoldDB" id="A0A4Y9IJ47"/>
<feature type="domain" description="RecX second three-helical" evidence="6">
    <location>
        <begin position="55"/>
        <end position="90"/>
    </location>
</feature>
<name>A0A4Y9IJ47_9BACT</name>
<comment type="caution">
    <text evidence="9">The sequence shown here is derived from an EMBL/GenBank/DDBJ whole genome shotgun (WGS) entry which is preliminary data.</text>
</comment>
<dbReference type="Gene3D" id="1.10.10.10">
    <property type="entry name" value="Winged helix-like DNA-binding domain superfamily/Winged helix DNA-binding domain"/>
    <property type="match status" value="2"/>
</dbReference>
<dbReference type="Proteomes" id="UP000298285">
    <property type="component" value="Unassembled WGS sequence"/>
</dbReference>
<evidence type="ECO:0000259" key="7">
    <source>
        <dbReference type="Pfam" id="PF21981"/>
    </source>
</evidence>
<dbReference type="GO" id="GO:0005737">
    <property type="term" value="C:cytoplasm"/>
    <property type="evidence" value="ECO:0007669"/>
    <property type="project" value="UniProtKB-SubCell"/>
</dbReference>
<dbReference type="InterPro" id="IPR053926">
    <property type="entry name" value="RecX_HTH_1st"/>
</dbReference>